<dbReference type="AlphaFoldDB" id="A0A7V8UEL9"/>
<dbReference type="Gene3D" id="3.40.30.120">
    <property type="match status" value="1"/>
</dbReference>
<sequence length="596" mass="66050">MNTLSTLAPKHFKQPGNAATVMIVGAGPIGLSLAIMLKQWGVAFRIIEKNAGPSTATKAMAIHSRTLEIFRDLGIAEQALADGFTINQFSVQSDAKRVLNYNFSYLDATYPLLLSLPQPQTEKILLERLNLLGADVEWNTELVDIENQPGAVHMALRRADGSEETVTSRWAVACDGARSNIRKRLDMTFEGSSYDRFFMLADADIEWSGSKDEGAFFLGAQDGYVAVAPISDQSRYRLFIEMPYNLPPEGERPPLTLENFQRLCEGRGQKMTLSNISSTTIASFQHRRVQSLQQGSIFLVGDSAHIGSPIGGQWMNLGISEAYNLAWKMAYVDQGLADPSLLESYNDERYPVALEVENTAHRLTGLITVRHRALVWLRDNVLPLLSNRQKIQRKLPSMISGHQYHYGKSEYIQESLTKKQRMGWAKKGKKTPFQAPAPRAGQLAPDVELWQHQGMPPKRLIDLFQGTFTLLIFSAADQFSPLLPSHYSLAASVESDYPAIKAYCVVDALSSVGLPAEQSTLLDPDWRLHKRYHAKEGTLMLIRPDGYIAFQGADAITLVTYLSVRSGLLKGAGKTAFCEIDAVELPLQVATADLPC</sequence>
<evidence type="ECO:0000256" key="3">
    <source>
        <dbReference type="ARBA" id="ARBA00020059"/>
    </source>
</evidence>
<dbReference type="SUPFAM" id="SSF52833">
    <property type="entry name" value="Thioredoxin-like"/>
    <property type="match status" value="1"/>
</dbReference>
<dbReference type="PANTHER" id="PTHR43004">
    <property type="entry name" value="TRK SYSTEM POTASSIUM UPTAKE PROTEIN"/>
    <property type="match status" value="1"/>
</dbReference>
<proteinExistence type="inferred from homology"/>
<evidence type="ECO:0000313" key="9">
    <source>
        <dbReference type="Proteomes" id="UP000572407"/>
    </source>
</evidence>
<dbReference type="InterPro" id="IPR002938">
    <property type="entry name" value="FAD-bd"/>
</dbReference>
<comment type="function">
    <text evidence="6">Serves to protect the cell against DNA damage by alkyl hydroperoxides. It can use either NADH or NADPH as electron donor for direct reduction of redox dyes or of alkyl hydroperoxides when combined with the AhpC protein.</text>
</comment>
<evidence type="ECO:0000259" key="7">
    <source>
        <dbReference type="Pfam" id="PF01494"/>
    </source>
</evidence>
<comment type="similarity">
    <text evidence="2">Belongs to the PheA/TfdB FAD monooxygenase family.</text>
</comment>
<organism evidence="8 9">
    <name type="scientific">Pseudomonas brassicacearum subsp. neoaurantiaca</name>
    <dbReference type="NCBI Taxonomy" id="494916"/>
    <lineage>
        <taxon>Bacteria</taxon>
        <taxon>Pseudomonadati</taxon>
        <taxon>Pseudomonadota</taxon>
        <taxon>Gammaproteobacteria</taxon>
        <taxon>Pseudomonadales</taxon>
        <taxon>Pseudomonadaceae</taxon>
        <taxon>Pseudomonas</taxon>
    </lineage>
</organism>
<dbReference type="GO" id="GO:0016709">
    <property type="term" value="F:oxidoreductase activity, acting on paired donors, with incorporation or reduction of molecular oxygen, NAD(P)H as one donor, and incorporation of one atom of oxygen"/>
    <property type="evidence" value="ECO:0007669"/>
    <property type="project" value="UniProtKB-ARBA"/>
</dbReference>
<evidence type="ECO:0000256" key="5">
    <source>
        <dbReference type="ARBA" id="ARBA00022827"/>
    </source>
</evidence>
<dbReference type="InterPro" id="IPR036249">
    <property type="entry name" value="Thioredoxin-like_sf"/>
</dbReference>
<keyword evidence="5" id="KW-0274">FAD</keyword>
<dbReference type="InterPro" id="IPR036188">
    <property type="entry name" value="FAD/NAD-bd_sf"/>
</dbReference>
<keyword evidence="4" id="KW-0285">Flavoprotein</keyword>
<dbReference type="PANTHER" id="PTHR43004:SF19">
    <property type="entry name" value="BINDING MONOOXYGENASE, PUTATIVE (JCVI)-RELATED"/>
    <property type="match status" value="1"/>
</dbReference>
<dbReference type="Gene3D" id="3.50.50.60">
    <property type="entry name" value="FAD/NAD(P)-binding domain"/>
    <property type="match status" value="1"/>
</dbReference>
<name>A0A7V8UEL9_9PSED</name>
<reference evidence="8 9" key="1">
    <citation type="submission" date="2019-06" db="EMBL/GenBank/DDBJ databases">
        <title>Analysis of the biodiversity of Brassica napus bacterial endophytes for the selection of potential efficient biofertilizers for rapeseed crops.</title>
        <authorList>
            <person name="Jimenez-Gomez A."/>
            <person name="Saati-Santamaria Z."/>
            <person name="Menendez E."/>
            <person name="Rivas R."/>
            <person name="Mateos P.F."/>
            <person name="Velazquez E."/>
            <person name="Garcia-Fraile P."/>
        </authorList>
    </citation>
    <scope>NUCLEOTIDE SEQUENCE [LARGE SCALE GENOMIC DNA]</scope>
    <source>
        <strain evidence="8 9">CDVBN10</strain>
    </source>
</reference>
<evidence type="ECO:0000256" key="6">
    <source>
        <dbReference type="ARBA" id="ARBA00024806"/>
    </source>
</evidence>
<dbReference type="SUPFAM" id="SSF51905">
    <property type="entry name" value="FAD/NAD(P)-binding domain"/>
    <property type="match status" value="1"/>
</dbReference>
<protein>
    <recommendedName>
        <fullName evidence="3">Alkyl hydroperoxide reductase subunit F</fullName>
    </recommendedName>
</protein>
<dbReference type="RefSeq" id="WP_181289533.1">
    <property type="nucleotide sequence ID" value="NZ_VDLV01000037.1"/>
</dbReference>
<dbReference type="Gene3D" id="3.30.70.2450">
    <property type="match status" value="1"/>
</dbReference>
<evidence type="ECO:0000313" key="8">
    <source>
        <dbReference type="EMBL" id="MBA1380153.1"/>
    </source>
</evidence>
<dbReference type="EMBL" id="VDLV01000037">
    <property type="protein sequence ID" value="MBA1380153.1"/>
    <property type="molecule type" value="Genomic_DNA"/>
</dbReference>
<evidence type="ECO:0000256" key="2">
    <source>
        <dbReference type="ARBA" id="ARBA00007801"/>
    </source>
</evidence>
<evidence type="ECO:0000256" key="4">
    <source>
        <dbReference type="ARBA" id="ARBA00022630"/>
    </source>
</evidence>
<dbReference type="GO" id="GO:0071949">
    <property type="term" value="F:FAD binding"/>
    <property type="evidence" value="ECO:0007669"/>
    <property type="project" value="InterPro"/>
</dbReference>
<comment type="caution">
    <text evidence="8">The sequence shown here is derived from an EMBL/GenBank/DDBJ whole genome shotgun (WGS) entry which is preliminary data.</text>
</comment>
<evidence type="ECO:0000256" key="1">
    <source>
        <dbReference type="ARBA" id="ARBA00001974"/>
    </source>
</evidence>
<dbReference type="PRINTS" id="PR00420">
    <property type="entry name" value="RNGMNOXGNASE"/>
</dbReference>
<accession>A0A7V8UEL9</accession>
<dbReference type="InterPro" id="IPR050641">
    <property type="entry name" value="RIFMO-like"/>
</dbReference>
<feature type="domain" description="FAD-binding" evidence="7">
    <location>
        <begin position="19"/>
        <end position="358"/>
    </location>
</feature>
<dbReference type="Proteomes" id="UP000572407">
    <property type="component" value="Unassembled WGS sequence"/>
</dbReference>
<keyword evidence="8" id="KW-0560">Oxidoreductase</keyword>
<gene>
    <name evidence="8" type="ORF">FHK92_20495</name>
</gene>
<keyword evidence="8" id="KW-0503">Monooxygenase</keyword>
<dbReference type="Pfam" id="PF01494">
    <property type="entry name" value="FAD_binding_3"/>
    <property type="match status" value="1"/>
</dbReference>
<comment type="cofactor">
    <cofactor evidence="1">
        <name>FAD</name>
        <dbReference type="ChEBI" id="CHEBI:57692"/>
    </cofactor>
</comment>